<evidence type="ECO:0000313" key="2">
    <source>
        <dbReference type="Proteomes" id="UP000295388"/>
    </source>
</evidence>
<evidence type="ECO:0000313" key="1">
    <source>
        <dbReference type="EMBL" id="TDO30611.1"/>
    </source>
</evidence>
<dbReference type="EMBL" id="SNWQ01000037">
    <property type="protein sequence ID" value="TDO30611.1"/>
    <property type="molecule type" value="Genomic_DNA"/>
</dbReference>
<name>A0A4R6J6Y7_9ACTN</name>
<dbReference type="Proteomes" id="UP000295388">
    <property type="component" value="Unassembled WGS sequence"/>
</dbReference>
<keyword evidence="2" id="KW-1185">Reference proteome</keyword>
<sequence length="68" mass="7467">MAAFESLREHWLGVGTELIVRATRSICDGSVLNADHGRAATSARIEEWSSVLPLYQTDNSSETVRFSA</sequence>
<gene>
    <name evidence="1" type="ORF">EV643_13738</name>
</gene>
<dbReference type="OrthoDB" id="3830407at2"/>
<protein>
    <submittedName>
        <fullName evidence="1">Uncharacterized protein</fullName>
    </submittedName>
</protein>
<comment type="caution">
    <text evidence="1">The sequence shown here is derived from an EMBL/GenBank/DDBJ whole genome shotgun (WGS) entry which is preliminary data.</text>
</comment>
<proteinExistence type="predicted"/>
<reference evidence="1 2" key="1">
    <citation type="submission" date="2019-03" db="EMBL/GenBank/DDBJ databases">
        <title>Genomic Encyclopedia of Type Strains, Phase III (KMG-III): the genomes of soil and plant-associated and newly described type strains.</title>
        <authorList>
            <person name="Whitman W."/>
        </authorList>
    </citation>
    <scope>NUCLEOTIDE SEQUENCE [LARGE SCALE GENOMIC DNA]</scope>
    <source>
        <strain evidence="1 2">VKM Ac-2527</strain>
    </source>
</reference>
<dbReference type="AlphaFoldDB" id="A0A4R6J6Y7"/>
<dbReference type="RefSeq" id="WP_133805620.1">
    <property type="nucleotide sequence ID" value="NZ_SNWQ01000037.1"/>
</dbReference>
<accession>A0A4R6J6Y7</accession>
<organism evidence="1 2">
    <name type="scientific">Kribbella caucasensis</name>
    <dbReference type="NCBI Taxonomy" id="2512215"/>
    <lineage>
        <taxon>Bacteria</taxon>
        <taxon>Bacillati</taxon>
        <taxon>Actinomycetota</taxon>
        <taxon>Actinomycetes</taxon>
        <taxon>Propionibacteriales</taxon>
        <taxon>Kribbellaceae</taxon>
        <taxon>Kribbella</taxon>
    </lineage>
</organism>